<gene>
    <name evidence="3" type="ORF">HNP38_002151</name>
</gene>
<accession>A0A840KE45</accession>
<reference evidence="3 4" key="1">
    <citation type="submission" date="2020-08" db="EMBL/GenBank/DDBJ databases">
        <title>Functional genomics of gut bacteria from endangered species of beetles.</title>
        <authorList>
            <person name="Carlos-Shanley C."/>
        </authorList>
    </citation>
    <scope>NUCLEOTIDE SEQUENCE [LARGE SCALE GENOMIC DNA]</scope>
    <source>
        <strain evidence="3 4">S00151</strain>
    </source>
</reference>
<feature type="signal peptide" evidence="1">
    <location>
        <begin position="1"/>
        <end position="18"/>
    </location>
</feature>
<feature type="chain" id="PRO_5033041458" evidence="1">
    <location>
        <begin position="19"/>
        <end position="433"/>
    </location>
</feature>
<evidence type="ECO:0000313" key="3">
    <source>
        <dbReference type="EMBL" id="MBB4806855.1"/>
    </source>
</evidence>
<dbReference type="SUPFAM" id="SSF53474">
    <property type="entry name" value="alpha/beta-Hydrolases"/>
    <property type="match status" value="1"/>
</dbReference>
<dbReference type="Proteomes" id="UP000592180">
    <property type="component" value="Unassembled WGS sequence"/>
</dbReference>
<evidence type="ECO:0000313" key="4">
    <source>
        <dbReference type="Proteomes" id="UP000592180"/>
    </source>
</evidence>
<name>A0A840KE45_9FLAO</name>
<dbReference type="GO" id="GO:0017171">
    <property type="term" value="F:serine hydrolase activity"/>
    <property type="evidence" value="ECO:0007669"/>
    <property type="project" value="TreeGrafter"/>
</dbReference>
<dbReference type="RefSeq" id="WP_184189053.1">
    <property type="nucleotide sequence ID" value="NZ_JACHLE010000002.1"/>
</dbReference>
<dbReference type="AlphaFoldDB" id="A0A840KE45"/>
<evidence type="ECO:0000256" key="1">
    <source>
        <dbReference type="SAM" id="SignalP"/>
    </source>
</evidence>
<dbReference type="InterPro" id="IPR029058">
    <property type="entry name" value="AB_hydrolase_fold"/>
</dbReference>
<evidence type="ECO:0000259" key="2">
    <source>
        <dbReference type="Pfam" id="PF00561"/>
    </source>
</evidence>
<dbReference type="InterPro" id="IPR000073">
    <property type="entry name" value="AB_hydrolase_1"/>
</dbReference>
<keyword evidence="1" id="KW-0732">Signal</keyword>
<organism evidence="3 4">
    <name type="scientific">Chryseobacterium defluvii</name>
    <dbReference type="NCBI Taxonomy" id="160396"/>
    <lineage>
        <taxon>Bacteria</taxon>
        <taxon>Pseudomonadati</taxon>
        <taxon>Bacteroidota</taxon>
        <taxon>Flavobacteriia</taxon>
        <taxon>Flavobacteriales</taxon>
        <taxon>Weeksellaceae</taxon>
        <taxon>Chryseobacterium group</taxon>
        <taxon>Chryseobacterium</taxon>
    </lineage>
</organism>
<keyword evidence="4" id="KW-1185">Reference proteome</keyword>
<dbReference type="EMBL" id="JACHLE010000002">
    <property type="protein sequence ID" value="MBB4806855.1"/>
    <property type="molecule type" value="Genomic_DNA"/>
</dbReference>
<dbReference type="Pfam" id="PF00561">
    <property type="entry name" value="Abhydrolase_1"/>
    <property type="match status" value="1"/>
</dbReference>
<dbReference type="Gene3D" id="2.60.120.260">
    <property type="entry name" value="Galactose-binding domain-like"/>
    <property type="match status" value="1"/>
</dbReference>
<sequence>MKKNLSLFLLLFHMLIFAQNKTLISNWTSYVQSVNVEDKQNQNFRVTAKMRKDNNNNGSNCGIWCRVDKTDGKNGFFENQYYTVQATNEWKIYEIKGVIDPTGKLLNIGAFAQDNGDFYFDDFKLELFNGKSKKWIEVPLKNSGFEENLNSDNNWYEGIYSGETAHIKHFNIESSAYQPASGKKSLLIRGRNIIGTMPEGKFADVNGVKLYYEIYGEGEPLLMLHGNGQSISAFINQVEDFSRKYKVILVDCRGRGKSAYDKNKELTFDLQTEDLKQFLDKLGIKKTKILGWSDGGILAISLALKYPELTDKIACSGANIFPEGIKDDELKSLKEYKASLVSSNRNHQNDLLIDLLDLDIKYPNWKFEDLKNIQCPSLIIAGDKDMIKTEHTVKIAEFIPKGQLAVIPKSSHFVPEEKPTIFNQLVLDFFEDK</sequence>
<feature type="domain" description="AB hydrolase-1" evidence="2">
    <location>
        <begin position="220"/>
        <end position="318"/>
    </location>
</feature>
<protein>
    <submittedName>
        <fullName evidence="3">Pimeloyl-ACP methyl ester carboxylesterase</fullName>
    </submittedName>
</protein>
<comment type="caution">
    <text evidence="3">The sequence shown here is derived from an EMBL/GenBank/DDBJ whole genome shotgun (WGS) entry which is preliminary data.</text>
</comment>
<dbReference type="Gene3D" id="3.40.50.1820">
    <property type="entry name" value="alpha/beta hydrolase"/>
    <property type="match status" value="1"/>
</dbReference>
<proteinExistence type="predicted"/>
<dbReference type="PANTHER" id="PTHR46331:SF2">
    <property type="entry name" value="VALACYCLOVIR HYDROLASE"/>
    <property type="match status" value="1"/>
</dbReference>
<dbReference type="PANTHER" id="PTHR46331">
    <property type="entry name" value="VALACYCLOVIR HYDROLASE"/>
    <property type="match status" value="1"/>
</dbReference>